<keyword evidence="1" id="KW-0489">Methyltransferase</keyword>
<dbReference type="OrthoDB" id="407325at2759"/>
<dbReference type="GO" id="GO:0032259">
    <property type="term" value="P:methylation"/>
    <property type="evidence" value="ECO:0007669"/>
    <property type="project" value="UniProtKB-KW"/>
</dbReference>
<dbReference type="Pfam" id="PF10294">
    <property type="entry name" value="Methyltransf_16"/>
    <property type="match status" value="1"/>
</dbReference>
<accession>A0A8C9SSK2</accession>
<reference evidence="5" key="3">
    <citation type="submission" date="2025-09" db="UniProtKB">
        <authorList>
            <consortium name="Ensembl"/>
        </authorList>
    </citation>
    <scope>IDENTIFICATION</scope>
</reference>
<dbReference type="Proteomes" id="UP000694397">
    <property type="component" value="Chromosome 8"/>
</dbReference>
<dbReference type="InterPro" id="IPR029063">
    <property type="entry name" value="SAM-dependent_MTases_sf"/>
</dbReference>
<dbReference type="Ensembl" id="ENSSFOT00015075296.1">
    <property type="protein sequence ID" value="ENSSFOP00015041828.1"/>
    <property type="gene ID" value="ENSSFOG00015029552.1"/>
</dbReference>
<dbReference type="KEGG" id="sfm:108937032"/>
<dbReference type="CTD" id="124512"/>
<proteinExistence type="inferred from homology"/>
<evidence type="ECO:0000313" key="6">
    <source>
        <dbReference type="Proteomes" id="UP000694397"/>
    </source>
</evidence>
<dbReference type="GeneID" id="108937032"/>
<reference evidence="5 6" key="1">
    <citation type="submission" date="2019-04" db="EMBL/GenBank/DDBJ databases">
        <authorList>
            <consortium name="Wellcome Sanger Institute Data Sharing"/>
        </authorList>
    </citation>
    <scope>NUCLEOTIDE SEQUENCE [LARGE SCALE GENOMIC DNA]</scope>
</reference>
<dbReference type="AlphaFoldDB" id="A0A8C9SSK2"/>
<keyword evidence="2" id="KW-0808">Transferase</keyword>
<keyword evidence="3" id="KW-0949">S-adenosyl-L-methionine</keyword>
<evidence type="ECO:0000256" key="1">
    <source>
        <dbReference type="ARBA" id="ARBA00022603"/>
    </source>
</evidence>
<keyword evidence="6" id="KW-1185">Reference proteome</keyword>
<name>A0A8C9SSK2_SCLFO</name>
<dbReference type="SUPFAM" id="SSF53335">
    <property type="entry name" value="S-adenosyl-L-methionine-dependent methyltransferases"/>
    <property type="match status" value="1"/>
</dbReference>
<dbReference type="GO" id="GO:0005737">
    <property type="term" value="C:cytoplasm"/>
    <property type="evidence" value="ECO:0007669"/>
    <property type="project" value="TreeGrafter"/>
</dbReference>
<evidence type="ECO:0000256" key="2">
    <source>
        <dbReference type="ARBA" id="ARBA00022679"/>
    </source>
</evidence>
<sequence length="237" mass="26579">MDIQEKDDCNVALKLFRFEEKHEEDATSDAPSLTVSVPEILDPQYGMYVWPCAVVLAQYVWMHRDHVHGKTVLELGAGVSLPGIVAAKCGANLVLSDSAELPHCLDNCRRTCEANELCSVPVVGITWGRIAPELLLLPPLDFILGSDVFYEPKDFEDILVTVSFLLRRNPEAQFWTAYQERSSDWSIEALLHKWNLTCTDVPLENFHADKQHLASSALPGTHTIQMMIVCLKDTTSR</sequence>
<dbReference type="Gene3D" id="3.40.50.150">
    <property type="entry name" value="Vaccinia Virus protein VP39"/>
    <property type="match status" value="1"/>
</dbReference>
<dbReference type="GeneTree" id="ENSGT00510000048008"/>
<dbReference type="PANTHER" id="PTHR14614:SF164">
    <property type="entry name" value="HISTONE-ARGININE METHYLTRANSFERASE METTL23"/>
    <property type="match status" value="1"/>
</dbReference>
<dbReference type="GO" id="GO:0005634">
    <property type="term" value="C:nucleus"/>
    <property type="evidence" value="ECO:0007669"/>
    <property type="project" value="TreeGrafter"/>
</dbReference>
<dbReference type="RefSeq" id="XP_018612296.1">
    <property type="nucleotide sequence ID" value="XM_018756780.2"/>
</dbReference>
<protein>
    <submittedName>
        <fullName evidence="5">Methyltransferase 23, arginine</fullName>
    </submittedName>
</protein>
<dbReference type="InterPro" id="IPR019410">
    <property type="entry name" value="Methyltransf_16"/>
</dbReference>
<dbReference type="GO" id="GO:0008168">
    <property type="term" value="F:methyltransferase activity"/>
    <property type="evidence" value="ECO:0007669"/>
    <property type="project" value="UniProtKB-KW"/>
</dbReference>
<evidence type="ECO:0000313" key="5">
    <source>
        <dbReference type="Ensembl" id="ENSSFOP00015041828.1"/>
    </source>
</evidence>
<organism evidence="5 6">
    <name type="scientific">Scleropages formosus</name>
    <name type="common">Asian bonytongue</name>
    <name type="synonym">Osteoglossum formosum</name>
    <dbReference type="NCBI Taxonomy" id="113540"/>
    <lineage>
        <taxon>Eukaryota</taxon>
        <taxon>Metazoa</taxon>
        <taxon>Chordata</taxon>
        <taxon>Craniata</taxon>
        <taxon>Vertebrata</taxon>
        <taxon>Euteleostomi</taxon>
        <taxon>Actinopterygii</taxon>
        <taxon>Neopterygii</taxon>
        <taxon>Teleostei</taxon>
        <taxon>Osteoglossocephala</taxon>
        <taxon>Osteoglossomorpha</taxon>
        <taxon>Osteoglossiformes</taxon>
        <taxon>Osteoglossidae</taxon>
        <taxon>Scleropages</taxon>
    </lineage>
</organism>
<comment type="similarity">
    <text evidence="4">Belongs to the methyltransferase superfamily. METTL23 family.</text>
</comment>
<evidence type="ECO:0000256" key="3">
    <source>
        <dbReference type="ARBA" id="ARBA00022691"/>
    </source>
</evidence>
<reference evidence="5" key="2">
    <citation type="submission" date="2025-08" db="UniProtKB">
        <authorList>
            <consortium name="Ensembl"/>
        </authorList>
    </citation>
    <scope>IDENTIFICATION</scope>
</reference>
<gene>
    <name evidence="5" type="primary">METTL23</name>
    <name evidence="5" type="synonym">mettl23</name>
</gene>
<dbReference type="PANTHER" id="PTHR14614">
    <property type="entry name" value="HEPATOCELLULAR CARCINOMA-ASSOCIATED ANTIGEN"/>
    <property type="match status" value="1"/>
</dbReference>
<evidence type="ECO:0000256" key="4">
    <source>
        <dbReference type="ARBA" id="ARBA00043988"/>
    </source>
</evidence>